<sequence>MPENENEAKIELTKSPSLDAFLRARHQRMPSFEFKIDEKDKKDAKKHETEPKTPVIEEEFEFPTPSNAETEKNEEPKLQNFKRSKKPKTPINFISSSSTKRFSNTHLEALNRSTGNFEERKLEFVVRS</sequence>
<dbReference type="Proteomes" id="UP001620626">
    <property type="component" value="Unassembled WGS sequence"/>
</dbReference>
<proteinExistence type="predicted"/>
<keyword evidence="3" id="KW-1185">Reference proteome</keyword>
<reference evidence="2 3" key="1">
    <citation type="submission" date="2024-10" db="EMBL/GenBank/DDBJ databases">
        <authorList>
            <person name="Kim D."/>
        </authorList>
    </citation>
    <scope>NUCLEOTIDE SEQUENCE [LARGE SCALE GENOMIC DNA]</scope>
    <source>
        <strain evidence="2">BH-2024</strain>
    </source>
</reference>
<comment type="caution">
    <text evidence="2">The sequence shown here is derived from an EMBL/GenBank/DDBJ whole genome shotgun (WGS) entry which is preliminary data.</text>
</comment>
<accession>A0ABD2LAC6</accession>
<evidence type="ECO:0000313" key="3">
    <source>
        <dbReference type="Proteomes" id="UP001620626"/>
    </source>
</evidence>
<gene>
    <name evidence="2" type="ORF">niasHT_012125</name>
</gene>
<dbReference type="AlphaFoldDB" id="A0ABD2LAC6"/>
<feature type="compositionally biased region" description="Basic and acidic residues" evidence="1">
    <location>
        <begin position="34"/>
        <end position="51"/>
    </location>
</feature>
<evidence type="ECO:0000313" key="2">
    <source>
        <dbReference type="EMBL" id="KAL3112156.1"/>
    </source>
</evidence>
<name>A0ABD2LAC6_9BILA</name>
<evidence type="ECO:0000256" key="1">
    <source>
        <dbReference type="SAM" id="MobiDB-lite"/>
    </source>
</evidence>
<organism evidence="2 3">
    <name type="scientific">Heterodera trifolii</name>
    <dbReference type="NCBI Taxonomy" id="157864"/>
    <lineage>
        <taxon>Eukaryota</taxon>
        <taxon>Metazoa</taxon>
        <taxon>Ecdysozoa</taxon>
        <taxon>Nematoda</taxon>
        <taxon>Chromadorea</taxon>
        <taxon>Rhabditida</taxon>
        <taxon>Tylenchina</taxon>
        <taxon>Tylenchomorpha</taxon>
        <taxon>Tylenchoidea</taxon>
        <taxon>Heteroderidae</taxon>
        <taxon>Heteroderinae</taxon>
        <taxon>Heterodera</taxon>
    </lineage>
</organism>
<protein>
    <submittedName>
        <fullName evidence="2">Uncharacterized protein</fullName>
    </submittedName>
</protein>
<dbReference type="EMBL" id="JBICBT010000480">
    <property type="protein sequence ID" value="KAL3112156.1"/>
    <property type="molecule type" value="Genomic_DNA"/>
</dbReference>
<feature type="region of interest" description="Disordered" evidence="1">
    <location>
        <begin position="32"/>
        <end position="54"/>
    </location>
</feature>